<proteinExistence type="predicted"/>
<dbReference type="InterPro" id="IPR041506">
    <property type="entry name" value="DUF5645"/>
</dbReference>
<dbReference type="Proteomes" id="UP000719412">
    <property type="component" value="Unassembled WGS sequence"/>
</dbReference>
<comment type="caution">
    <text evidence="2">The sequence shown here is derived from an EMBL/GenBank/DDBJ whole genome shotgun (WGS) entry which is preliminary data.</text>
</comment>
<dbReference type="SUPFAM" id="SSF55729">
    <property type="entry name" value="Acyl-CoA N-acyltransferases (Nat)"/>
    <property type="match status" value="1"/>
</dbReference>
<dbReference type="PROSITE" id="PS51186">
    <property type="entry name" value="GNAT"/>
    <property type="match status" value="1"/>
</dbReference>
<dbReference type="EMBL" id="JABDTM020018830">
    <property type="protein sequence ID" value="KAH0817785.1"/>
    <property type="molecule type" value="Genomic_DNA"/>
</dbReference>
<reference evidence="2" key="2">
    <citation type="submission" date="2021-08" db="EMBL/GenBank/DDBJ databases">
        <authorList>
            <person name="Eriksson T."/>
        </authorList>
    </citation>
    <scope>NUCLEOTIDE SEQUENCE</scope>
    <source>
        <strain evidence="2">Stoneville</strain>
        <tissue evidence="2">Whole head</tissue>
    </source>
</reference>
<sequence length="286" mass="32658">MAPLANDILREIADETLPALAELYKKHVGWAPHVLSLIHMGIRWKRSAKYRDCISFTSPNDSWERDGTIVVLFTNYCYNIFVFTLDEKCTNLREGLSRTNFIDYKNPQATFFCVHEKHVSTVMTIFEEKELNVDRTEAPYLMYALAAGKSEFSNEHPTGVYLRELDVESAAQIDSVWPYKYPGSQDYIASLIESNGGYGVFLKNEDEMVAWAVKHCLGHIGMVQTRENEKKKGYGLLVTKALAKEIVEEGQRPFATIYAQNKASICMFEKLGFQKIGNCYFINQLT</sequence>
<dbReference type="InterPro" id="IPR016181">
    <property type="entry name" value="Acyl_CoA_acyltransferase"/>
</dbReference>
<reference evidence="2" key="1">
    <citation type="journal article" date="2020" name="J Insects Food Feed">
        <title>The yellow mealworm (Tenebrio molitor) genome: a resource for the emerging insects as food and feed industry.</title>
        <authorList>
            <person name="Eriksson T."/>
            <person name="Andere A."/>
            <person name="Kelstrup H."/>
            <person name="Emery V."/>
            <person name="Picard C."/>
        </authorList>
    </citation>
    <scope>NUCLEOTIDE SEQUENCE</scope>
    <source>
        <strain evidence="2">Stoneville</strain>
        <tissue evidence="2">Whole head</tissue>
    </source>
</reference>
<evidence type="ECO:0000313" key="3">
    <source>
        <dbReference type="Proteomes" id="UP000719412"/>
    </source>
</evidence>
<dbReference type="PANTHER" id="PTHR20958:SF6">
    <property type="entry name" value="GLYCINE N-ACYLTRANSFERASE-LIKE PROTEIN"/>
    <property type="match status" value="1"/>
</dbReference>
<feature type="domain" description="N-acetyltransferase" evidence="1">
    <location>
        <begin position="160"/>
        <end position="286"/>
    </location>
</feature>
<dbReference type="Gene3D" id="3.40.630.30">
    <property type="match status" value="2"/>
</dbReference>
<protein>
    <recommendedName>
        <fullName evidence="1">N-acetyltransferase domain-containing protein</fullName>
    </recommendedName>
</protein>
<dbReference type="PANTHER" id="PTHR20958">
    <property type="entry name" value="GLYCINE N-ACYLTRANSFERASE-LIKE PROTEIN"/>
    <property type="match status" value="1"/>
</dbReference>
<gene>
    <name evidence="2" type="ORF">GEV33_005011</name>
</gene>
<evidence type="ECO:0000313" key="2">
    <source>
        <dbReference type="EMBL" id="KAH0817785.1"/>
    </source>
</evidence>
<accession>A0A8J6HNC3</accession>
<dbReference type="GO" id="GO:0016747">
    <property type="term" value="F:acyltransferase activity, transferring groups other than amino-acyl groups"/>
    <property type="evidence" value="ECO:0007669"/>
    <property type="project" value="InterPro"/>
</dbReference>
<keyword evidence="3" id="KW-1185">Reference proteome</keyword>
<dbReference type="InterPro" id="IPR053225">
    <property type="entry name" value="Acyl-CoA_N-acyltransferase"/>
</dbReference>
<name>A0A8J6HNC3_TENMO</name>
<dbReference type="InterPro" id="IPR000182">
    <property type="entry name" value="GNAT_dom"/>
</dbReference>
<dbReference type="InterPro" id="IPR013653">
    <property type="entry name" value="GCN5-like_dom"/>
</dbReference>
<evidence type="ECO:0000259" key="1">
    <source>
        <dbReference type="PROSITE" id="PS51186"/>
    </source>
</evidence>
<organism evidence="2 3">
    <name type="scientific">Tenebrio molitor</name>
    <name type="common">Yellow mealworm beetle</name>
    <dbReference type="NCBI Taxonomy" id="7067"/>
    <lineage>
        <taxon>Eukaryota</taxon>
        <taxon>Metazoa</taxon>
        <taxon>Ecdysozoa</taxon>
        <taxon>Arthropoda</taxon>
        <taxon>Hexapoda</taxon>
        <taxon>Insecta</taxon>
        <taxon>Pterygota</taxon>
        <taxon>Neoptera</taxon>
        <taxon>Endopterygota</taxon>
        <taxon>Coleoptera</taxon>
        <taxon>Polyphaga</taxon>
        <taxon>Cucujiformia</taxon>
        <taxon>Tenebrionidae</taxon>
        <taxon>Tenebrio</taxon>
    </lineage>
</organism>
<dbReference type="Pfam" id="PF08445">
    <property type="entry name" value="FR47"/>
    <property type="match status" value="1"/>
</dbReference>
<dbReference type="Pfam" id="PF18713">
    <property type="entry name" value="DUF5645"/>
    <property type="match status" value="1"/>
</dbReference>
<dbReference type="AlphaFoldDB" id="A0A8J6HNC3"/>